<comment type="function">
    <text evidence="8">Component of the signal peptidase complex (SPC) which catalyzes the cleavage of N-terminal signal sequences from nascent proteins as they are translocated into the lumen of the endoplasmic reticulum. Dispensable for SPC enzymatic activity.</text>
</comment>
<evidence type="ECO:0000256" key="4">
    <source>
        <dbReference type="ARBA" id="ARBA00022692"/>
    </source>
</evidence>
<keyword evidence="4 9" id="KW-0812">Transmembrane</keyword>
<accession>A0A4Y7K9H1</accession>
<dbReference type="Pfam" id="PF06645">
    <property type="entry name" value="SPC12"/>
    <property type="match status" value="1"/>
</dbReference>
<dbReference type="STRING" id="3469.A0A4Y7K9H1"/>
<dbReference type="Gramene" id="RZC70014">
    <property type="protein sequence ID" value="RZC70014"/>
    <property type="gene ID" value="C5167_033140"/>
</dbReference>
<evidence type="ECO:0000256" key="3">
    <source>
        <dbReference type="ARBA" id="ARBA00017059"/>
    </source>
</evidence>
<evidence type="ECO:0000256" key="2">
    <source>
        <dbReference type="ARBA" id="ARBA00005245"/>
    </source>
</evidence>
<feature type="transmembrane region" description="Helical" evidence="9">
    <location>
        <begin position="12"/>
        <end position="30"/>
    </location>
</feature>
<reference evidence="10 11" key="1">
    <citation type="journal article" date="2018" name="Science">
        <title>The opium poppy genome and morphinan production.</title>
        <authorList>
            <person name="Guo L."/>
            <person name="Winzer T."/>
            <person name="Yang X."/>
            <person name="Li Y."/>
            <person name="Ning Z."/>
            <person name="He Z."/>
            <person name="Teodor R."/>
            <person name="Lu Y."/>
            <person name="Bowser T.A."/>
            <person name="Graham I.A."/>
            <person name="Ye K."/>
        </authorList>
    </citation>
    <scope>NUCLEOTIDE SEQUENCE [LARGE SCALE GENOMIC DNA]</scope>
    <source>
        <strain evidence="11">cv. HN1</strain>
        <tissue evidence="10">Leaves</tissue>
    </source>
</reference>
<dbReference type="OMA" id="AMWVITS"/>
<dbReference type="PANTHER" id="PTHR13202">
    <property type="entry name" value="MICROSOMAL SIGNAL PEPTIDASE 12 KDA SUBUNIT"/>
    <property type="match status" value="1"/>
</dbReference>
<dbReference type="InterPro" id="IPR009542">
    <property type="entry name" value="Spc1/SPCS1"/>
</dbReference>
<dbReference type="GO" id="GO:0005787">
    <property type="term" value="C:signal peptidase complex"/>
    <property type="evidence" value="ECO:0007669"/>
    <property type="project" value="InterPro"/>
</dbReference>
<comment type="subcellular location">
    <subcellularLocation>
        <location evidence="1">Endoplasmic reticulum membrane</location>
        <topology evidence="1">Multi-pass membrane protein</topology>
    </subcellularLocation>
</comment>
<dbReference type="OrthoDB" id="263893at2759"/>
<evidence type="ECO:0000256" key="9">
    <source>
        <dbReference type="SAM" id="Phobius"/>
    </source>
</evidence>
<dbReference type="AlphaFoldDB" id="A0A4Y7K9H1"/>
<dbReference type="EMBL" id="CM010721">
    <property type="protein sequence ID" value="RZC70014.1"/>
    <property type="molecule type" value="Genomic_DNA"/>
</dbReference>
<evidence type="ECO:0000313" key="11">
    <source>
        <dbReference type="Proteomes" id="UP000316621"/>
    </source>
</evidence>
<evidence type="ECO:0000313" key="10">
    <source>
        <dbReference type="EMBL" id="RZC70014.1"/>
    </source>
</evidence>
<keyword evidence="11" id="KW-1185">Reference proteome</keyword>
<gene>
    <name evidence="10" type="ORF">C5167_033140</name>
</gene>
<proteinExistence type="inferred from homology"/>
<feature type="transmembrane region" description="Helical" evidence="9">
    <location>
        <begin position="36"/>
        <end position="58"/>
    </location>
</feature>
<name>A0A4Y7K9H1_PAPSO</name>
<dbReference type="Proteomes" id="UP000316621">
    <property type="component" value="Chromosome 7"/>
</dbReference>
<evidence type="ECO:0000256" key="7">
    <source>
        <dbReference type="ARBA" id="ARBA00023136"/>
    </source>
</evidence>
<sequence length="93" mass="10627">MDWQGQKLCEQLMMIMLLGFSILGFIAGYSKGSYQMMLLVYAAGVVITTLISVPNWGFYNRHPLKWLDPIEFENSPKPEILVSKKKVTKSVKK</sequence>
<evidence type="ECO:0000256" key="8">
    <source>
        <dbReference type="ARBA" id="ARBA00045204"/>
    </source>
</evidence>
<evidence type="ECO:0000256" key="1">
    <source>
        <dbReference type="ARBA" id="ARBA00004477"/>
    </source>
</evidence>
<keyword evidence="5" id="KW-0256">Endoplasmic reticulum</keyword>
<evidence type="ECO:0000256" key="6">
    <source>
        <dbReference type="ARBA" id="ARBA00022989"/>
    </source>
</evidence>
<evidence type="ECO:0000256" key="5">
    <source>
        <dbReference type="ARBA" id="ARBA00022824"/>
    </source>
</evidence>
<protein>
    <recommendedName>
        <fullName evidence="3">Signal peptidase complex subunit 1</fullName>
    </recommendedName>
</protein>
<keyword evidence="6 9" id="KW-1133">Transmembrane helix</keyword>
<dbReference type="GO" id="GO:0006465">
    <property type="term" value="P:signal peptide processing"/>
    <property type="evidence" value="ECO:0007669"/>
    <property type="project" value="InterPro"/>
</dbReference>
<organism evidence="10 11">
    <name type="scientific">Papaver somniferum</name>
    <name type="common">Opium poppy</name>
    <dbReference type="NCBI Taxonomy" id="3469"/>
    <lineage>
        <taxon>Eukaryota</taxon>
        <taxon>Viridiplantae</taxon>
        <taxon>Streptophyta</taxon>
        <taxon>Embryophyta</taxon>
        <taxon>Tracheophyta</taxon>
        <taxon>Spermatophyta</taxon>
        <taxon>Magnoliopsida</taxon>
        <taxon>Ranunculales</taxon>
        <taxon>Papaveraceae</taxon>
        <taxon>Papaveroideae</taxon>
        <taxon>Papaver</taxon>
    </lineage>
</organism>
<dbReference type="GO" id="GO:0045047">
    <property type="term" value="P:protein targeting to ER"/>
    <property type="evidence" value="ECO:0007669"/>
    <property type="project" value="TreeGrafter"/>
</dbReference>
<dbReference type="PANTHER" id="PTHR13202:SF0">
    <property type="entry name" value="SIGNAL PEPTIDASE COMPLEX SUBUNIT 1"/>
    <property type="match status" value="1"/>
</dbReference>
<keyword evidence="7 9" id="KW-0472">Membrane</keyword>
<comment type="similarity">
    <text evidence="2">Belongs to the SPCS1 family.</text>
</comment>